<feature type="compositionally biased region" description="Polar residues" evidence="1">
    <location>
        <begin position="64"/>
        <end position="76"/>
    </location>
</feature>
<protein>
    <submittedName>
        <fullName evidence="2">Uncharacterized protein</fullName>
    </submittedName>
</protein>
<feature type="compositionally biased region" description="Basic and acidic residues" evidence="1">
    <location>
        <begin position="80"/>
        <end position="100"/>
    </location>
</feature>
<name>A0A5D2IIK8_GOSTO</name>
<dbReference type="EMBL" id="CM017633">
    <property type="protein sequence ID" value="TYH41990.1"/>
    <property type="molecule type" value="Genomic_DNA"/>
</dbReference>
<evidence type="ECO:0000256" key="1">
    <source>
        <dbReference type="SAM" id="MobiDB-lite"/>
    </source>
</evidence>
<sequence length="143" mass="16635">MPEEQEGILEVEEAEKVNLKERRKMLKEYASIWRQEEAEKVSNCNREKSQNPNQEKHTKWISIQHGTTTTKVGNNTRKWKPIDADFTSDHTGKGDRDGIKRLKQDTSDYYKDPVEMVTDTNEQIEVQDLLISASANRQADRTQ</sequence>
<feature type="compositionally biased region" description="Basic and acidic residues" evidence="1">
    <location>
        <begin position="40"/>
        <end position="58"/>
    </location>
</feature>
<organism evidence="2 3">
    <name type="scientific">Gossypium tomentosum</name>
    <name type="common">Hawaiian cotton</name>
    <name type="synonym">Gossypium sandvicense</name>
    <dbReference type="NCBI Taxonomy" id="34277"/>
    <lineage>
        <taxon>Eukaryota</taxon>
        <taxon>Viridiplantae</taxon>
        <taxon>Streptophyta</taxon>
        <taxon>Embryophyta</taxon>
        <taxon>Tracheophyta</taxon>
        <taxon>Spermatophyta</taxon>
        <taxon>Magnoliopsida</taxon>
        <taxon>eudicotyledons</taxon>
        <taxon>Gunneridae</taxon>
        <taxon>Pentapetalae</taxon>
        <taxon>rosids</taxon>
        <taxon>malvids</taxon>
        <taxon>Malvales</taxon>
        <taxon>Malvaceae</taxon>
        <taxon>Malvoideae</taxon>
        <taxon>Gossypium</taxon>
    </lineage>
</organism>
<keyword evidence="3" id="KW-1185">Reference proteome</keyword>
<reference evidence="2 3" key="1">
    <citation type="submission" date="2019-07" db="EMBL/GenBank/DDBJ databases">
        <title>WGS assembly of Gossypium tomentosum.</title>
        <authorList>
            <person name="Chen Z.J."/>
            <person name="Sreedasyam A."/>
            <person name="Ando A."/>
            <person name="Song Q."/>
            <person name="De L."/>
            <person name="Hulse-Kemp A."/>
            <person name="Ding M."/>
            <person name="Ye W."/>
            <person name="Kirkbride R."/>
            <person name="Jenkins J."/>
            <person name="Plott C."/>
            <person name="Lovell J."/>
            <person name="Lin Y.-M."/>
            <person name="Vaughn R."/>
            <person name="Liu B."/>
            <person name="Li W."/>
            <person name="Simpson S."/>
            <person name="Scheffler B."/>
            <person name="Saski C."/>
            <person name="Grover C."/>
            <person name="Hu G."/>
            <person name="Conover J."/>
            <person name="Carlson J."/>
            <person name="Shu S."/>
            <person name="Boston L."/>
            <person name="Williams M."/>
            <person name="Peterson D."/>
            <person name="Mcgee K."/>
            <person name="Jones D."/>
            <person name="Wendel J."/>
            <person name="Stelly D."/>
            <person name="Grimwood J."/>
            <person name="Schmutz J."/>
        </authorList>
    </citation>
    <scope>NUCLEOTIDE SEQUENCE [LARGE SCALE GENOMIC DNA]</scope>
    <source>
        <strain evidence="2">7179.01</strain>
    </source>
</reference>
<evidence type="ECO:0000313" key="3">
    <source>
        <dbReference type="Proteomes" id="UP000322667"/>
    </source>
</evidence>
<evidence type="ECO:0000313" key="2">
    <source>
        <dbReference type="EMBL" id="TYH41990.1"/>
    </source>
</evidence>
<feature type="region of interest" description="Disordered" evidence="1">
    <location>
        <begin position="40"/>
        <end position="100"/>
    </location>
</feature>
<accession>A0A5D2IIK8</accession>
<gene>
    <name evidence="2" type="ORF">ES332_D11G032300v1</name>
</gene>
<dbReference type="Proteomes" id="UP000322667">
    <property type="component" value="Chromosome D11"/>
</dbReference>
<dbReference type="AlphaFoldDB" id="A0A5D2IIK8"/>
<proteinExistence type="predicted"/>